<feature type="modified residue" description="N6-(pyridoxal phosphate)lysine" evidence="2">
    <location>
        <position position="36"/>
    </location>
</feature>
<reference evidence="5 6" key="1">
    <citation type="journal article" date="2023" name="Ecotoxicol. Environ. Saf.">
        <title>Mercury remediation potential of mercury-resistant strain Rheinheimera metallidurans sp. nov. isolated from a municipal waste dumping site.</title>
        <authorList>
            <person name="Yadav V."/>
            <person name="Manjhi A."/>
            <person name="Vadakedath N."/>
        </authorList>
    </citation>
    <scope>NUCLEOTIDE SEQUENCE [LARGE SCALE GENOMIC DNA]</scope>
    <source>
        <strain evidence="5 6">E-49</strain>
    </source>
</reference>
<dbReference type="InterPro" id="IPR029066">
    <property type="entry name" value="PLP-binding_barrel"/>
</dbReference>
<dbReference type="NCBIfam" id="TIGR00044">
    <property type="entry name" value="YggS family pyridoxal phosphate-dependent enzyme"/>
    <property type="match status" value="1"/>
</dbReference>
<dbReference type="PROSITE" id="PS01211">
    <property type="entry name" value="UPF0001"/>
    <property type="match status" value="1"/>
</dbReference>
<dbReference type="EMBL" id="JALAAR010000009">
    <property type="protein sequence ID" value="MEH8017915.1"/>
    <property type="molecule type" value="Genomic_DNA"/>
</dbReference>
<name>A0ABU8C8D9_9GAMM</name>
<dbReference type="Gene3D" id="3.20.20.10">
    <property type="entry name" value="Alanine racemase"/>
    <property type="match status" value="1"/>
</dbReference>
<keyword evidence="1 2" id="KW-0663">Pyridoxal phosphate</keyword>
<dbReference type="RefSeq" id="WP_335736324.1">
    <property type="nucleotide sequence ID" value="NZ_JALAAR010000009.1"/>
</dbReference>
<dbReference type="InterPro" id="IPR001608">
    <property type="entry name" value="Ala_racemase_N"/>
</dbReference>
<dbReference type="PANTHER" id="PTHR10146:SF14">
    <property type="entry name" value="PYRIDOXAL PHOSPHATE HOMEOSTASIS PROTEIN"/>
    <property type="match status" value="1"/>
</dbReference>
<dbReference type="PANTHER" id="PTHR10146">
    <property type="entry name" value="PROLINE SYNTHETASE CO-TRANSCRIBED BACTERIAL HOMOLOG PROTEIN"/>
    <property type="match status" value="1"/>
</dbReference>
<dbReference type="CDD" id="cd06824">
    <property type="entry name" value="PLPDE_III_Yggs_like"/>
    <property type="match status" value="1"/>
</dbReference>
<dbReference type="HAMAP" id="MF_02087">
    <property type="entry name" value="PLP_homeostasis"/>
    <property type="match status" value="1"/>
</dbReference>
<evidence type="ECO:0000313" key="5">
    <source>
        <dbReference type="EMBL" id="MEH8017915.1"/>
    </source>
</evidence>
<evidence type="ECO:0000256" key="1">
    <source>
        <dbReference type="ARBA" id="ARBA00022898"/>
    </source>
</evidence>
<comment type="similarity">
    <text evidence="2 3">Belongs to the pyridoxal phosphate-binding protein YggS/PROSC family.</text>
</comment>
<protein>
    <recommendedName>
        <fullName evidence="2">Pyridoxal phosphate homeostasis protein</fullName>
        <shortName evidence="2">PLP homeostasis protein</shortName>
    </recommendedName>
</protein>
<dbReference type="PIRSF" id="PIRSF004848">
    <property type="entry name" value="YBL036c_PLPDEIII"/>
    <property type="match status" value="1"/>
</dbReference>
<evidence type="ECO:0000313" key="6">
    <source>
        <dbReference type="Proteomes" id="UP001375382"/>
    </source>
</evidence>
<comment type="caution">
    <text evidence="5">The sequence shown here is derived from an EMBL/GenBank/DDBJ whole genome shotgun (WGS) entry which is preliminary data.</text>
</comment>
<evidence type="ECO:0000256" key="3">
    <source>
        <dbReference type="RuleBase" id="RU004514"/>
    </source>
</evidence>
<evidence type="ECO:0000256" key="2">
    <source>
        <dbReference type="HAMAP-Rule" id="MF_02087"/>
    </source>
</evidence>
<accession>A0ABU8C8D9</accession>
<evidence type="ECO:0000259" key="4">
    <source>
        <dbReference type="Pfam" id="PF01168"/>
    </source>
</evidence>
<dbReference type="InterPro" id="IPR011078">
    <property type="entry name" value="PyrdxlP_homeostasis"/>
</dbReference>
<dbReference type="Proteomes" id="UP001375382">
    <property type="component" value="Unassembled WGS sequence"/>
</dbReference>
<sequence length="224" mass="24730">MNNIAEQLQLAYHNLTQKCLQLSANIDTVQLLAVSKTKPVSAIEAAYQAGQRHFGENYPQELATKATELSGYADICWHFIGPLQSNKTRLVAEHAHWVHSIERLKIAQRLNEQRPATLKKLKVLLQINISDEASKAGIAPADMLQLAEAVNQLPQLELKGLMAIPAPGQSETAFAAMQQLSLQLQQRYAQATELSMGMSDDWPLALRYGATMIRLGTAIFGARD</sequence>
<organism evidence="5 6">
    <name type="scientific">Rheinheimera muenzenbergensis</name>
    <dbReference type="NCBI Taxonomy" id="1193628"/>
    <lineage>
        <taxon>Bacteria</taxon>
        <taxon>Pseudomonadati</taxon>
        <taxon>Pseudomonadota</taxon>
        <taxon>Gammaproteobacteria</taxon>
        <taxon>Chromatiales</taxon>
        <taxon>Chromatiaceae</taxon>
        <taxon>Rheinheimera</taxon>
    </lineage>
</organism>
<gene>
    <name evidence="5" type="ORF">MN202_11760</name>
</gene>
<proteinExistence type="inferred from homology"/>
<keyword evidence="6" id="KW-1185">Reference proteome</keyword>
<dbReference type="SUPFAM" id="SSF51419">
    <property type="entry name" value="PLP-binding barrel"/>
    <property type="match status" value="1"/>
</dbReference>
<comment type="function">
    <text evidence="2">Pyridoxal 5'-phosphate (PLP)-binding protein, which is involved in PLP homeostasis.</text>
</comment>
<dbReference type="Pfam" id="PF01168">
    <property type="entry name" value="Ala_racemase_N"/>
    <property type="match status" value="1"/>
</dbReference>
<feature type="domain" description="Alanine racemase N-terminal" evidence="4">
    <location>
        <begin position="14"/>
        <end position="223"/>
    </location>
</feature>